<keyword evidence="7" id="KW-0540">Nuclease</keyword>
<dbReference type="InterPro" id="IPR000432">
    <property type="entry name" value="DNA_mismatch_repair_MutS_C"/>
</dbReference>
<dbReference type="Pfam" id="PF00488">
    <property type="entry name" value="MutS_V"/>
    <property type="match status" value="1"/>
</dbReference>
<dbReference type="RefSeq" id="WP_089358217.1">
    <property type="nucleotide sequence ID" value="NZ_FZPD01000006.1"/>
</dbReference>
<evidence type="ECO:0000256" key="2">
    <source>
        <dbReference type="ARBA" id="ARBA00022741"/>
    </source>
</evidence>
<comment type="similarity">
    <text evidence="7">Belongs to the DNA mismatch repair MutS family. MutS2 subfamily.</text>
</comment>
<evidence type="ECO:0000256" key="6">
    <source>
        <dbReference type="ARBA" id="ARBA00023125"/>
    </source>
</evidence>
<dbReference type="PROSITE" id="PS00486">
    <property type="entry name" value="DNA_MISMATCH_REPAIR_2"/>
    <property type="match status" value="1"/>
</dbReference>
<evidence type="ECO:0000256" key="3">
    <source>
        <dbReference type="ARBA" id="ARBA00022801"/>
    </source>
</evidence>
<evidence type="ECO:0000256" key="5">
    <source>
        <dbReference type="ARBA" id="ARBA00022884"/>
    </source>
</evidence>
<protein>
    <recommendedName>
        <fullName evidence="7">Endonuclease MutS2</fullName>
        <ecNumber evidence="7">3.1.-.-</ecNumber>
    </recommendedName>
    <alternativeName>
        <fullName evidence="7">Ribosome-associated protein quality control-upstream factor</fullName>
        <shortName evidence="7">RQC-upstream factor</shortName>
        <shortName evidence="7">RqcU</shortName>
        <ecNumber evidence="7">3.6.4.-</ecNumber>
    </alternativeName>
</protein>
<keyword evidence="6 7" id="KW-0238">DNA-binding</keyword>
<dbReference type="GO" id="GO:0019843">
    <property type="term" value="F:rRNA binding"/>
    <property type="evidence" value="ECO:0007669"/>
    <property type="project" value="UniProtKB-UniRule"/>
</dbReference>
<dbReference type="SUPFAM" id="SSF52540">
    <property type="entry name" value="P-loop containing nucleoside triphosphate hydrolases"/>
    <property type="match status" value="1"/>
</dbReference>
<dbReference type="EMBL" id="FZPD01000006">
    <property type="protein sequence ID" value="SNT36181.1"/>
    <property type="molecule type" value="Genomic_DNA"/>
</dbReference>
<dbReference type="InterPro" id="IPR045076">
    <property type="entry name" value="MutS"/>
</dbReference>
<dbReference type="InterPro" id="IPR005747">
    <property type="entry name" value="MutS2"/>
</dbReference>
<evidence type="ECO:0000256" key="1">
    <source>
        <dbReference type="ARBA" id="ARBA00022730"/>
    </source>
</evidence>
<keyword evidence="11" id="KW-1185">Reference proteome</keyword>
<comment type="subunit">
    <text evidence="7">Homodimer. Binds to stalled ribosomes, contacting rRNA.</text>
</comment>
<dbReference type="Proteomes" id="UP000198393">
    <property type="component" value="Unassembled WGS sequence"/>
</dbReference>
<dbReference type="GO" id="GO:0043023">
    <property type="term" value="F:ribosomal large subunit binding"/>
    <property type="evidence" value="ECO:0007669"/>
    <property type="project" value="UniProtKB-UniRule"/>
</dbReference>
<proteinExistence type="inferred from homology"/>
<keyword evidence="7" id="KW-0255">Endonuclease</keyword>
<dbReference type="PROSITE" id="PS50828">
    <property type="entry name" value="SMR"/>
    <property type="match status" value="1"/>
</dbReference>
<dbReference type="PANTHER" id="PTHR48466">
    <property type="entry name" value="OS10G0509000 PROTEIN-RELATED"/>
    <property type="match status" value="1"/>
</dbReference>
<dbReference type="GO" id="GO:0045910">
    <property type="term" value="P:negative regulation of DNA recombination"/>
    <property type="evidence" value="ECO:0007669"/>
    <property type="project" value="InterPro"/>
</dbReference>
<dbReference type="CDD" id="cd06503">
    <property type="entry name" value="ATP-synt_Fo_b"/>
    <property type="match status" value="1"/>
</dbReference>
<dbReference type="NCBIfam" id="TIGR01069">
    <property type="entry name" value="mutS2"/>
    <property type="match status" value="1"/>
</dbReference>
<dbReference type="GO" id="GO:0030983">
    <property type="term" value="F:mismatched DNA binding"/>
    <property type="evidence" value="ECO:0007669"/>
    <property type="project" value="InterPro"/>
</dbReference>
<dbReference type="Gene3D" id="3.30.1370.110">
    <property type="match status" value="1"/>
</dbReference>
<evidence type="ECO:0000256" key="7">
    <source>
        <dbReference type="HAMAP-Rule" id="MF_00092"/>
    </source>
</evidence>
<dbReference type="GO" id="GO:0016887">
    <property type="term" value="F:ATP hydrolysis activity"/>
    <property type="evidence" value="ECO:0007669"/>
    <property type="project" value="InterPro"/>
</dbReference>
<keyword evidence="4 7" id="KW-0067">ATP-binding</keyword>
<name>A0A239M0I1_EKHLU</name>
<dbReference type="OrthoDB" id="9808166at2"/>
<reference evidence="10 11" key="1">
    <citation type="submission" date="2017-06" db="EMBL/GenBank/DDBJ databases">
        <authorList>
            <person name="Kim H.J."/>
            <person name="Triplett B.A."/>
        </authorList>
    </citation>
    <scope>NUCLEOTIDE SEQUENCE [LARGE SCALE GENOMIC DNA]</scope>
    <source>
        <strain evidence="10 11">DSM 19307</strain>
    </source>
</reference>
<dbReference type="SMART" id="SM00534">
    <property type="entry name" value="MUTSac"/>
    <property type="match status" value="1"/>
</dbReference>
<organism evidence="10 11">
    <name type="scientific">Ekhidna lutea</name>
    <dbReference type="NCBI Taxonomy" id="447679"/>
    <lineage>
        <taxon>Bacteria</taxon>
        <taxon>Pseudomonadati</taxon>
        <taxon>Bacteroidota</taxon>
        <taxon>Cytophagia</taxon>
        <taxon>Cytophagales</taxon>
        <taxon>Reichenbachiellaceae</taxon>
        <taxon>Ekhidna</taxon>
    </lineage>
</organism>
<dbReference type="EC" id="3.1.-.-" evidence="7"/>
<dbReference type="InterPro" id="IPR036063">
    <property type="entry name" value="Smr_dom_sf"/>
</dbReference>
<dbReference type="PIRSF" id="PIRSF005814">
    <property type="entry name" value="MutS_YshD"/>
    <property type="match status" value="1"/>
</dbReference>
<dbReference type="SUPFAM" id="SSF160443">
    <property type="entry name" value="SMR domain-like"/>
    <property type="match status" value="1"/>
</dbReference>
<dbReference type="FunFam" id="3.40.50.300:FF:001531">
    <property type="entry name" value="Endonuclease MutS2"/>
    <property type="match status" value="1"/>
</dbReference>
<dbReference type="InterPro" id="IPR046893">
    <property type="entry name" value="MSSS"/>
</dbReference>
<dbReference type="Gene3D" id="3.40.50.300">
    <property type="entry name" value="P-loop containing nucleotide triphosphate hydrolases"/>
    <property type="match status" value="1"/>
</dbReference>
<dbReference type="InterPro" id="IPR027417">
    <property type="entry name" value="P-loop_NTPase"/>
</dbReference>
<evidence type="ECO:0000313" key="10">
    <source>
        <dbReference type="EMBL" id="SNT36181.1"/>
    </source>
</evidence>
<dbReference type="GO" id="GO:0005524">
    <property type="term" value="F:ATP binding"/>
    <property type="evidence" value="ECO:0007669"/>
    <property type="project" value="UniProtKB-UniRule"/>
</dbReference>
<dbReference type="PANTHER" id="PTHR48466:SF2">
    <property type="entry name" value="OS10G0509000 PROTEIN"/>
    <property type="match status" value="1"/>
</dbReference>
<gene>
    <name evidence="7" type="primary">mutS2</name>
    <name evidence="7" type="synonym">rqcU</name>
    <name evidence="10" type="ORF">SAMN05421640_3548</name>
</gene>
<keyword evidence="3 7" id="KW-0378">Hydrolase</keyword>
<dbReference type="GO" id="GO:0006298">
    <property type="term" value="P:mismatch repair"/>
    <property type="evidence" value="ECO:0007669"/>
    <property type="project" value="InterPro"/>
</dbReference>
<keyword evidence="2 7" id="KW-0547">Nucleotide-binding</keyword>
<dbReference type="InterPro" id="IPR036187">
    <property type="entry name" value="DNA_mismatch_repair_MutS_sf"/>
</dbReference>
<comment type="function">
    <text evidence="7">Endonuclease that is involved in the suppression of homologous recombination and thus may have a key role in the control of bacterial genetic diversity.</text>
</comment>
<dbReference type="SUPFAM" id="SSF48334">
    <property type="entry name" value="DNA repair protein MutS, domain III"/>
    <property type="match status" value="1"/>
</dbReference>
<comment type="function">
    <text evidence="7">Acts as a ribosome collision sensor, splitting the ribosome into its 2 subunits. Detects stalled/collided 70S ribosomes which it binds and splits by an ATP-hydrolysis driven conformational change. Acts upstream of the ribosome quality control system (RQC), a ribosome-associated complex that mediates the extraction of incompletely synthesized nascent chains from stalled ribosomes and their subsequent degradation. Probably generates substrates for RQC.</text>
</comment>
<dbReference type="HAMAP" id="MF_00092">
    <property type="entry name" value="MutS2"/>
    <property type="match status" value="1"/>
</dbReference>
<dbReference type="AlphaFoldDB" id="A0A239M0I1"/>
<feature type="region of interest" description="Disordered" evidence="8">
    <location>
        <begin position="602"/>
        <end position="639"/>
    </location>
</feature>
<feature type="domain" description="Smr" evidence="9">
    <location>
        <begin position="710"/>
        <end position="785"/>
    </location>
</feature>
<feature type="binding site" evidence="7">
    <location>
        <begin position="342"/>
        <end position="349"/>
    </location>
    <ligand>
        <name>ATP</name>
        <dbReference type="ChEBI" id="CHEBI:30616"/>
    </ligand>
</feature>
<dbReference type="SMART" id="SM00533">
    <property type="entry name" value="MUTSd"/>
    <property type="match status" value="1"/>
</dbReference>
<dbReference type="Pfam" id="PF01713">
    <property type="entry name" value="Smr"/>
    <property type="match status" value="1"/>
</dbReference>
<dbReference type="EC" id="3.6.4.-" evidence="7"/>
<evidence type="ECO:0000256" key="8">
    <source>
        <dbReference type="SAM" id="MobiDB-lite"/>
    </source>
</evidence>
<dbReference type="InterPro" id="IPR007696">
    <property type="entry name" value="DNA_mismatch_repair_MutS_core"/>
</dbReference>
<dbReference type="GO" id="GO:0004519">
    <property type="term" value="F:endonuclease activity"/>
    <property type="evidence" value="ECO:0007669"/>
    <property type="project" value="UniProtKB-UniRule"/>
</dbReference>
<evidence type="ECO:0000259" key="9">
    <source>
        <dbReference type="PROSITE" id="PS50828"/>
    </source>
</evidence>
<accession>A0A239M0I1</accession>
<evidence type="ECO:0000313" key="11">
    <source>
        <dbReference type="Proteomes" id="UP000198393"/>
    </source>
</evidence>
<dbReference type="InterPro" id="IPR002625">
    <property type="entry name" value="Smr_dom"/>
</dbReference>
<dbReference type="GO" id="GO:0140664">
    <property type="term" value="F:ATP-dependent DNA damage sensor activity"/>
    <property type="evidence" value="ECO:0007669"/>
    <property type="project" value="InterPro"/>
</dbReference>
<sequence length="785" mass="88464">MKVYPQDIEDKLGFDQIREHLIRFCQSRRGEELAEKAKPTERFEVLLKWLTQAKEMIRLKSSSENVLFEFPDIDEYLIQVKVPGSFLDPEHFHELKRGVNTLTSWISFFQKKGNEYSELLTLSSHIEIDPNLAIHIEKTIDERGEVKDSASKELSEIRTKISKSERAVRSAIQKVLKRAKEDQFTEEDSTLTVRDGRLVIPIKAEHKKRIQGFVHDESATGQTVYLEPGEVLELNNQVRELKYAEKREVIRILIELSDHVRANLPNLQKGADLIEKLDFIHAKALLSDLINGIVPEIEKSSKFALINAVHPLLYLSHKGSGKPVIPLNLSLDQEKRILIISGPNAGGKSVALKTVGLLQYMLQTGLPVPISEESKMGIFSSIFIDIGDTQSLEDDLSTYSSHLTSMNYFLEHTNKKSLFLIDEFGKGTEPQFGGAIAESVLNELNQKRAFGIITTHYQNLKKIGDETPGLINGAMKYDLDALEPLFELEVGKPGSSFAFEIAGKIGLPNQIIASARKKIGSSHVAYDQLLNQLEKEKAKFEKQTKKLEKDQADIHKVRKDYEELRKMLEEDKARIIKEAKKEASHILANANKDVERTIREIKESKASKERTKAAREKLDRKKTHYKEQDKRKPNPLKEGDVVKLIGQETAGTIQKIKGKQAEVLFGALKSIVSIDNLQKANDAPQVSYQKKVKQMGINLTDKMANFDHEISIRGMRADEAISRVESFIDEALLVGVDEIRIVHGKGHGVLREIVRNITKGHPGISSVEDEHADRGGAGISIIKLQ</sequence>
<keyword evidence="1 7" id="KW-0699">rRNA-binding</keyword>
<keyword evidence="5 7" id="KW-0694">RNA-binding</keyword>
<dbReference type="Pfam" id="PF20297">
    <property type="entry name" value="MSSS"/>
    <property type="match status" value="1"/>
</dbReference>
<dbReference type="GO" id="GO:0072344">
    <property type="term" value="P:rescue of stalled ribosome"/>
    <property type="evidence" value="ECO:0007669"/>
    <property type="project" value="UniProtKB-UniRule"/>
</dbReference>
<dbReference type="SMART" id="SM00463">
    <property type="entry name" value="SMR"/>
    <property type="match status" value="1"/>
</dbReference>
<evidence type="ECO:0000256" key="4">
    <source>
        <dbReference type="ARBA" id="ARBA00022840"/>
    </source>
</evidence>